<dbReference type="GO" id="GO:0030288">
    <property type="term" value="C:outer membrane-bounded periplasmic space"/>
    <property type="evidence" value="ECO:0007669"/>
    <property type="project" value="TreeGrafter"/>
</dbReference>
<organism evidence="2 3">
    <name type="scientific">Solibaculum mannosilyticum</name>
    <dbReference type="NCBI Taxonomy" id="2780922"/>
    <lineage>
        <taxon>Bacteria</taxon>
        <taxon>Bacillati</taxon>
        <taxon>Bacillota</taxon>
        <taxon>Clostridia</taxon>
        <taxon>Eubacteriales</taxon>
        <taxon>Oscillospiraceae</taxon>
        <taxon>Solibaculum</taxon>
    </lineage>
</organism>
<keyword evidence="1" id="KW-0732">Signal</keyword>
<name>A0A7I8D6S3_9FIRM</name>
<dbReference type="Proteomes" id="UP000593890">
    <property type="component" value="Chromosome"/>
</dbReference>
<dbReference type="KEGG" id="sman:C12CBH8_18280"/>
<proteinExistence type="predicted"/>
<dbReference type="Gene3D" id="3.40.190.10">
    <property type="entry name" value="Periplasmic binding protein-like II"/>
    <property type="match status" value="2"/>
</dbReference>
<dbReference type="PANTHER" id="PTHR30006">
    <property type="entry name" value="THIAMINE-BINDING PERIPLASMIC PROTEIN-RELATED"/>
    <property type="match status" value="1"/>
</dbReference>
<evidence type="ECO:0000313" key="2">
    <source>
        <dbReference type="EMBL" id="BCI61189.1"/>
    </source>
</evidence>
<accession>A0A7I8D6S3</accession>
<keyword evidence="3" id="KW-1185">Reference proteome</keyword>
<dbReference type="RefSeq" id="WP_215533099.1">
    <property type="nucleotide sequence ID" value="NZ_AP023321.1"/>
</dbReference>
<dbReference type="GO" id="GO:0030975">
    <property type="term" value="F:thiamine binding"/>
    <property type="evidence" value="ECO:0007669"/>
    <property type="project" value="TreeGrafter"/>
</dbReference>
<dbReference type="EMBL" id="AP023321">
    <property type="protein sequence ID" value="BCI61189.1"/>
    <property type="molecule type" value="Genomic_DNA"/>
</dbReference>
<evidence type="ECO:0000256" key="1">
    <source>
        <dbReference type="ARBA" id="ARBA00022729"/>
    </source>
</evidence>
<gene>
    <name evidence="2" type="primary">afuA</name>
    <name evidence="2" type="ORF">C12CBH8_18280</name>
</gene>
<reference evidence="3" key="1">
    <citation type="submission" date="2020-07" db="EMBL/GenBank/DDBJ databases">
        <title>Complete genome sequencing of Clostridia bacterium strain 12CBH8.</title>
        <authorList>
            <person name="Sakamoto M."/>
            <person name="Murakami T."/>
            <person name="Mori H."/>
        </authorList>
    </citation>
    <scope>NUCLEOTIDE SEQUENCE [LARGE SCALE GENOMIC DNA]</scope>
    <source>
        <strain evidence="3">12CBH8</strain>
    </source>
</reference>
<dbReference type="AlphaFoldDB" id="A0A7I8D6S3"/>
<dbReference type="GO" id="GO:0030976">
    <property type="term" value="F:thiamine pyrophosphate binding"/>
    <property type="evidence" value="ECO:0007669"/>
    <property type="project" value="TreeGrafter"/>
</dbReference>
<protein>
    <submittedName>
        <fullName evidence="2">Putative 2-aminoethylphosphonate ABC transporter substrate-binding protein</fullName>
    </submittedName>
</protein>
<evidence type="ECO:0000313" key="3">
    <source>
        <dbReference type="Proteomes" id="UP000593890"/>
    </source>
</evidence>
<dbReference type="Pfam" id="PF13343">
    <property type="entry name" value="SBP_bac_6"/>
    <property type="match status" value="1"/>
</dbReference>
<dbReference type="PANTHER" id="PTHR30006:SF2">
    <property type="entry name" value="ABC TRANSPORTER SUBSTRATE-BINDING PROTEIN"/>
    <property type="match status" value="1"/>
</dbReference>
<dbReference type="GO" id="GO:0015888">
    <property type="term" value="P:thiamine transport"/>
    <property type="evidence" value="ECO:0007669"/>
    <property type="project" value="TreeGrafter"/>
</dbReference>
<sequence>MKKGIVALLLVTLLFTLMADFGGKESIVICSSAEQFRNDCLQEKLNEKFPQYNVIVMYMPTGKTAAKILTEGKNTEVDMLVGVETGYLRKIQDSLADISGRSNIQYIDGLGPENYENRWVTWERFAGAIIVNTEVLEKHGLEAPKTYEDLLKPEYKNLVAMPDPKSSGTGYFFYKNWVNTMGEDEALAYVDKLHDNLKQFTESGSGPIKMLTQGEVAVGLGMTFQAVSEINEGQPFEIIYPPTGSPYSLTGTALIDGHQDKTGVSEVFDYIINDFLVYDKENFSPELVLEDQKNNIPNYPQDIQYADMTGIEDVEEKERLLSIWKY</sequence>
<dbReference type="SUPFAM" id="SSF53850">
    <property type="entry name" value="Periplasmic binding protein-like II"/>
    <property type="match status" value="1"/>
</dbReference>